<dbReference type="SMART" id="SM00380">
    <property type="entry name" value="AP2"/>
    <property type="match status" value="1"/>
</dbReference>
<dbReference type="FunFam" id="3.30.730.10:FF:000001">
    <property type="entry name" value="Ethylene-responsive transcription factor 2"/>
    <property type="match status" value="1"/>
</dbReference>
<reference evidence="9" key="2">
    <citation type="journal article" date="2023" name="Plants (Basel)">
        <title>Annotation of the Turnera subulata (Passifloraceae) Draft Genome Reveals the S-Locus Evolved after the Divergence of Turneroideae from Passifloroideae in a Stepwise Manner.</title>
        <authorList>
            <person name="Henning P.M."/>
            <person name="Roalson E.H."/>
            <person name="Mir W."/>
            <person name="McCubbin A.G."/>
            <person name="Shore J.S."/>
        </authorList>
    </citation>
    <scope>NUCLEOTIDE SEQUENCE</scope>
    <source>
        <tissue evidence="9">Leaves</tissue>
    </source>
</reference>
<feature type="region of interest" description="Disordered" evidence="7">
    <location>
        <begin position="197"/>
        <end position="268"/>
    </location>
</feature>
<dbReference type="PANTHER" id="PTHR31190">
    <property type="entry name" value="DNA-BINDING DOMAIN"/>
    <property type="match status" value="1"/>
</dbReference>
<comment type="caution">
    <text evidence="9">The sequence shown here is derived from an EMBL/GenBank/DDBJ whole genome shotgun (WGS) entry which is preliminary data.</text>
</comment>
<dbReference type="CDD" id="cd00018">
    <property type="entry name" value="AP2"/>
    <property type="match status" value="1"/>
</dbReference>
<feature type="region of interest" description="Disordered" evidence="7">
    <location>
        <begin position="455"/>
        <end position="485"/>
    </location>
</feature>
<feature type="compositionally biased region" description="Low complexity" evidence="7">
    <location>
        <begin position="204"/>
        <end position="250"/>
    </location>
</feature>
<gene>
    <name evidence="9" type="ORF">Tsubulata_020703</name>
</gene>
<dbReference type="GO" id="GO:0003677">
    <property type="term" value="F:DNA binding"/>
    <property type="evidence" value="ECO:0007669"/>
    <property type="project" value="UniProtKB-KW"/>
</dbReference>
<dbReference type="PRINTS" id="PR00367">
    <property type="entry name" value="ETHRSPELEMNT"/>
</dbReference>
<evidence type="ECO:0000256" key="3">
    <source>
        <dbReference type="ARBA" id="ARBA00023125"/>
    </source>
</evidence>
<evidence type="ECO:0000256" key="1">
    <source>
        <dbReference type="ARBA" id="ARBA00004123"/>
    </source>
</evidence>
<dbReference type="SUPFAM" id="SSF54171">
    <property type="entry name" value="DNA-binding domain"/>
    <property type="match status" value="1"/>
</dbReference>
<keyword evidence="10" id="KW-1185">Reference proteome</keyword>
<dbReference type="GO" id="GO:0003700">
    <property type="term" value="F:DNA-binding transcription factor activity"/>
    <property type="evidence" value="ECO:0007669"/>
    <property type="project" value="InterPro"/>
</dbReference>
<evidence type="ECO:0000256" key="7">
    <source>
        <dbReference type="SAM" id="MobiDB-lite"/>
    </source>
</evidence>
<dbReference type="EMBL" id="JAKUCV010007165">
    <property type="protein sequence ID" value="KAJ4824515.1"/>
    <property type="molecule type" value="Genomic_DNA"/>
</dbReference>
<keyword evidence="3" id="KW-0238">DNA-binding</keyword>
<protein>
    <recommendedName>
        <fullName evidence="8">AP2/ERF domain-containing protein</fullName>
    </recommendedName>
</protein>
<dbReference type="GO" id="GO:0005634">
    <property type="term" value="C:nucleus"/>
    <property type="evidence" value="ECO:0007669"/>
    <property type="project" value="UniProtKB-SubCell"/>
</dbReference>
<keyword evidence="5" id="KW-0539">Nucleus</keyword>
<dbReference type="OrthoDB" id="1930739at2759"/>
<organism evidence="9 10">
    <name type="scientific">Turnera subulata</name>
    <dbReference type="NCBI Taxonomy" id="218843"/>
    <lineage>
        <taxon>Eukaryota</taxon>
        <taxon>Viridiplantae</taxon>
        <taxon>Streptophyta</taxon>
        <taxon>Embryophyta</taxon>
        <taxon>Tracheophyta</taxon>
        <taxon>Spermatophyta</taxon>
        <taxon>Magnoliopsida</taxon>
        <taxon>eudicotyledons</taxon>
        <taxon>Gunneridae</taxon>
        <taxon>Pentapetalae</taxon>
        <taxon>rosids</taxon>
        <taxon>fabids</taxon>
        <taxon>Malpighiales</taxon>
        <taxon>Passifloraceae</taxon>
        <taxon>Turnera</taxon>
    </lineage>
</organism>
<proteinExistence type="inferred from homology"/>
<dbReference type="InterPro" id="IPR016177">
    <property type="entry name" value="DNA-bd_dom_sf"/>
</dbReference>
<evidence type="ECO:0000256" key="2">
    <source>
        <dbReference type="ARBA" id="ARBA00023015"/>
    </source>
</evidence>
<keyword evidence="4" id="KW-0804">Transcription</keyword>
<evidence type="ECO:0000256" key="4">
    <source>
        <dbReference type="ARBA" id="ARBA00023163"/>
    </source>
</evidence>
<evidence type="ECO:0000259" key="8">
    <source>
        <dbReference type="PROSITE" id="PS51032"/>
    </source>
</evidence>
<keyword evidence="2" id="KW-0805">Transcription regulation</keyword>
<dbReference type="Proteomes" id="UP001141552">
    <property type="component" value="Unassembled WGS sequence"/>
</dbReference>
<comment type="subcellular location">
    <subcellularLocation>
        <location evidence="1">Nucleus</location>
    </subcellularLocation>
</comment>
<sequence length="485" mass="52216">MCLKVANQRGGSGEYIRYNPVTTTATTRYQSGGDDNQEETTTYTPTPLQLSPLQLQQQQQLHPRLVDVIQSQQQPTTPHTTSMFSGYTSETEMSAMVSALARVVSGQRASSSQAGAGHDLANYAAVLGSSSFDSSAAAYNMAAASPPPLPAYSSPSATASVPGLWVNIGQKRGRDEEGATQMIESVPRVYRGLGDFRTSSQADSSSSSGANATEEATAAASSSTVVASSPTTNPTTTTTTTGPPTPSSEASYEETGEPRRRRYRGVRQRPWGKWAAEIRDPHKAARVWLGTFDTAEAAARAYDEAALRFRGNRAKLNFPENVRILPPPPAAPSLAQNVASTQFAISRPPTSHLAPQGFPSPLPPQQPPRFFQSQADVVRDYWEYSQLLQSSSGDYHGLQQQHLQQQPTNLLEQMFYTSQLASLHSNSPSVSSSSSASSSAPFPLLFAGQQLGYFRQPQNQNLPAGSDFQLPPWTDSSHHRPPPPG</sequence>
<dbReference type="Pfam" id="PF00847">
    <property type="entry name" value="AP2"/>
    <property type="match status" value="1"/>
</dbReference>
<comment type="similarity">
    <text evidence="6">Belongs to the AP2/ERF transcription factor family. ERF subfamily.</text>
</comment>
<dbReference type="InterPro" id="IPR036955">
    <property type="entry name" value="AP2/ERF_dom_sf"/>
</dbReference>
<evidence type="ECO:0000256" key="5">
    <source>
        <dbReference type="ARBA" id="ARBA00023242"/>
    </source>
</evidence>
<evidence type="ECO:0000256" key="6">
    <source>
        <dbReference type="ARBA" id="ARBA00024343"/>
    </source>
</evidence>
<dbReference type="GO" id="GO:0009873">
    <property type="term" value="P:ethylene-activated signaling pathway"/>
    <property type="evidence" value="ECO:0007669"/>
    <property type="project" value="InterPro"/>
</dbReference>
<dbReference type="Gene3D" id="3.30.730.10">
    <property type="entry name" value="AP2/ERF domain"/>
    <property type="match status" value="1"/>
</dbReference>
<dbReference type="AlphaFoldDB" id="A0A9Q0F3W0"/>
<reference evidence="9" key="1">
    <citation type="submission" date="2022-02" db="EMBL/GenBank/DDBJ databases">
        <authorList>
            <person name="Henning P.M."/>
            <person name="McCubbin A.G."/>
            <person name="Shore J.S."/>
        </authorList>
    </citation>
    <scope>NUCLEOTIDE SEQUENCE</scope>
    <source>
        <strain evidence="9">F60SS</strain>
        <tissue evidence="9">Leaves</tissue>
    </source>
</reference>
<dbReference type="PANTHER" id="PTHR31190:SF421">
    <property type="entry name" value="ETHYLENE-RESPONSIVE TRANSCRIPTION FACTOR ERF110"/>
    <property type="match status" value="1"/>
</dbReference>
<evidence type="ECO:0000313" key="10">
    <source>
        <dbReference type="Proteomes" id="UP001141552"/>
    </source>
</evidence>
<accession>A0A9Q0F3W0</accession>
<dbReference type="InterPro" id="IPR044808">
    <property type="entry name" value="ERF_plant"/>
</dbReference>
<feature type="domain" description="AP2/ERF" evidence="8">
    <location>
        <begin position="262"/>
        <end position="319"/>
    </location>
</feature>
<name>A0A9Q0F3W0_9ROSI</name>
<evidence type="ECO:0000313" key="9">
    <source>
        <dbReference type="EMBL" id="KAJ4824515.1"/>
    </source>
</evidence>
<dbReference type="PROSITE" id="PS51032">
    <property type="entry name" value="AP2_ERF"/>
    <property type="match status" value="1"/>
</dbReference>
<dbReference type="InterPro" id="IPR001471">
    <property type="entry name" value="AP2/ERF_dom"/>
</dbReference>